<name>A0A1F6MEN0_9BACT</name>
<organism evidence="1 2">
    <name type="scientific">Candidatus Magasanikbacteria bacterium RIFCSPHIGHO2_01_FULL_47_8</name>
    <dbReference type="NCBI Taxonomy" id="1798673"/>
    <lineage>
        <taxon>Bacteria</taxon>
        <taxon>Candidatus Magasanikiibacteriota</taxon>
    </lineage>
</organism>
<proteinExistence type="predicted"/>
<evidence type="ECO:0000313" key="1">
    <source>
        <dbReference type="EMBL" id="OGH70089.1"/>
    </source>
</evidence>
<dbReference type="AlphaFoldDB" id="A0A1F6MEN0"/>
<gene>
    <name evidence="1" type="ORF">A2754_00705</name>
</gene>
<evidence type="ECO:0000313" key="2">
    <source>
        <dbReference type="Proteomes" id="UP000177953"/>
    </source>
</evidence>
<accession>A0A1F6MEN0</accession>
<dbReference type="Proteomes" id="UP000177953">
    <property type="component" value="Unassembled WGS sequence"/>
</dbReference>
<evidence type="ECO:0008006" key="3">
    <source>
        <dbReference type="Google" id="ProtNLM"/>
    </source>
</evidence>
<protein>
    <recommendedName>
        <fullName evidence="3">Glycosyltransferase subfamily 4-like N-terminal domain-containing protein</fullName>
    </recommendedName>
</protein>
<dbReference type="Gene3D" id="3.40.50.2000">
    <property type="entry name" value="Glycogen Phosphorylase B"/>
    <property type="match status" value="2"/>
</dbReference>
<dbReference type="EMBL" id="MFPU01000016">
    <property type="protein sequence ID" value="OGH70089.1"/>
    <property type="molecule type" value="Genomic_DNA"/>
</dbReference>
<sequence>MKKVLIVSPKFPYPPYGACELDRAAGIEMLIKLGYKVYVITKVYSDEYKQTVRETAEKLGITIVSVGYKYLFLSLGQKIINGLKRLIQPWYWDGAAFEYSDPEIRAEVEKALDSFQPDLVWFDYTYLWPLYGSVRKKRIPIITRSINFEPRHFLEEDGRSVVNYIKFLPKLLTEYIVGKLSDTVCSITPNEAELYKKIGARRVVVLPLRGLPSGGAKAREARDHTPLNVFFSGSTYNVAHNREALKFLLAEVIPEATRQFPRQFIFHIFGRKIPVELAGYFSENVIKHNYLPPQKFEELMAMMDIAVAPSLYGAGMQQKIFEPLARGFPTITSARGLAGYPFKNGEHLVLAETREQFVSALGSLRDRNLRQELGTAAAKLSAAIFSKEKIEEIVKDLLKIIK</sequence>
<dbReference type="SUPFAM" id="SSF53756">
    <property type="entry name" value="UDP-Glycosyltransferase/glycogen phosphorylase"/>
    <property type="match status" value="1"/>
</dbReference>
<comment type="caution">
    <text evidence="1">The sequence shown here is derived from an EMBL/GenBank/DDBJ whole genome shotgun (WGS) entry which is preliminary data.</text>
</comment>
<reference evidence="1 2" key="1">
    <citation type="journal article" date="2016" name="Nat. Commun.">
        <title>Thousands of microbial genomes shed light on interconnected biogeochemical processes in an aquifer system.</title>
        <authorList>
            <person name="Anantharaman K."/>
            <person name="Brown C.T."/>
            <person name="Hug L.A."/>
            <person name="Sharon I."/>
            <person name="Castelle C.J."/>
            <person name="Probst A.J."/>
            <person name="Thomas B.C."/>
            <person name="Singh A."/>
            <person name="Wilkins M.J."/>
            <person name="Karaoz U."/>
            <person name="Brodie E.L."/>
            <person name="Williams K.H."/>
            <person name="Hubbard S.S."/>
            <person name="Banfield J.F."/>
        </authorList>
    </citation>
    <scope>NUCLEOTIDE SEQUENCE [LARGE SCALE GENOMIC DNA]</scope>
</reference>
<dbReference type="Pfam" id="PF13692">
    <property type="entry name" value="Glyco_trans_1_4"/>
    <property type="match status" value="1"/>
</dbReference>